<feature type="compositionally biased region" description="Basic residues" evidence="4">
    <location>
        <begin position="57"/>
        <end position="66"/>
    </location>
</feature>
<dbReference type="GO" id="GO:0032259">
    <property type="term" value="P:methylation"/>
    <property type="evidence" value="ECO:0007669"/>
    <property type="project" value="UniProtKB-KW"/>
</dbReference>
<dbReference type="Proteomes" id="UP000585474">
    <property type="component" value="Unassembled WGS sequence"/>
</dbReference>
<comment type="similarity">
    <text evidence="3">Belongs to the methyltransferase superfamily.</text>
</comment>
<evidence type="ECO:0000256" key="2">
    <source>
        <dbReference type="ARBA" id="ARBA00023180"/>
    </source>
</evidence>
<dbReference type="PANTHER" id="PTHR10108">
    <property type="entry name" value="SAM-DEPENDENT METHYLTRANSFERASE"/>
    <property type="match status" value="1"/>
</dbReference>
<accession>A0A7J0GX22</accession>
<keyword evidence="3 5" id="KW-0808">Transferase</keyword>
<keyword evidence="3" id="KW-0735">Signal-anchor</keyword>
<keyword evidence="3" id="KW-0812">Transmembrane</keyword>
<dbReference type="GO" id="GO:0008168">
    <property type="term" value="F:methyltransferase activity"/>
    <property type="evidence" value="ECO:0007669"/>
    <property type="project" value="UniProtKB-UniRule"/>
</dbReference>
<reference evidence="5 6" key="1">
    <citation type="submission" date="2019-07" db="EMBL/GenBank/DDBJ databases">
        <title>De Novo Assembly of kiwifruit Actinidia rufa.</title>
        <authorList>
            <person name="Sugita-Konishi S."/>
            <person name="Sato K."/>
            <person name="Mori E."/>
            <person name="Abe Y."/>
            <person name="Kisaki G."/>
            <person name="Hamano K."/>
            <person name="Suezawa K."/>
            <person name="Otani M."/>
            <person name="Fukuda T."/>
            <person name="Manabe T."/>
            <person name="Gomi K."/>
            <person name="Tabuchi M."/>
            <person name="Akimitsu K."/>
            <person name="Kataoka I."/>
        </authorList>
    </citation>
    <scope>NUCLEOTIDE SEQUENCE [LARGE SCALE GENOMIC DNA]</scope>
    <source>
        <strain evidence="6">cv. Fuchu</strain>
    </source>
</reference>
<dbReference type="GO" id="GO:0016020">
    <property type="term" value="C:membrane"/>
    <property type="evidence" value="ECO:0007669"/>
    <property type="project" value="UniProtKB-SubCell"/>
</dbReference>
<keyword evidence="2 3" id="KW-0325">Glycoprotein</keyword>
<feature type="region of interest" description="Disordered" evidence="4">
    <location>
        <begin position="1"/>
        <end position="94"/>
    </location>
</feature>
<evidence type="ECO:0000313" key="5">
    <source>
        <dbReference type="EMBL" id="GFZ15291.1"/>
    </source>
</evidence>
<dbReference type="GO" id="GO:0005802">
    <property type="term" value="C:trans-Golgi network"/>
    <property type="evidence" value="ECO:0007669"/>
    <property type="project" value="TreeGrafter"/>
</dbReference>
<proteinExistence type="inferred from homology"/>
<evidence type="ECO:0000256" key="3">
    <source>
        <dbReference type="RuleBase" id="RU366043"/>
    </source>
</evidence>
<dbReference type="EMBL" id="BJWL01000024">
    <property type="protein sequence ID" value="GFZ15291.1"/>
    <property type="molecule type" value="Genomic_DNA"/>
</dbReference>
<sequence>MAGSNPQPYYTPTNKPTPNTSLWRRTNLIPTAVPSPPPPPATPSPPQSNASPPPTRPHSHPRHPPPLRRPSTSPPITRRQMEAAPSRPRPTYRCDAKYSEYTPCEDAVRSLKYKRDRLIYRERHCPEKGGEAEVPRAGTARFWDRKWTIINDLPLPYDDVIQFDRQFNVVDNTKRTMVVNVDSSPSVNLVANYVLGGDKKALVESLTTKKLPGGELAKWPERLNLVPPRISRGTVEGVSPEDFHKDNILWKRRVSYYKTVNNQLGQTGRYRNLLDMNANLGGFAAALVKDLVWVMNIVPAEAKVNTLGVVYERGLIGTYQNWCEAMSTYPRTYDLSFMLILSSPSTRTGIHSILDRDEQCAMEDILLEMDRILRPEGSVIFRDDVDILVKVKRIIDGLSWDSQIVDHEDGPLEREKLLFAVKLYWTSDQQGTSTS</sequence>
<keyword evidence="6" id="KW-1185">Reference proteome</keyword>
<dbReference type="PANTHER" id="PTHR10108:SF1049">
    <property type="entry name" value="METHYLTRANSFERASE"/>
    <property type="match status" value="1"/>
</dbReference>
<evidence type="ECO:0000313" key="6">
    <source>
        <dbReference type="Proteomes" id="UP000585474"/>
    </source>
</evidence>
<feature type="compositionally biased region" description="Low complexity" evidence="4">
    <location>
        <begin position="69"/>
        <end position="78"/>
    </location>
</feature>
<organism evidence="5 6">
    <name type="scientific">Actinidia rufa</name>
    <dbReference type="NCBI Taxonomy" id="165716"/>
    <lineage>
        <taxon>Eukaryota</taxon>
        <taxon>Viridiplantae</taxon>
        <taxon>Streptophyta</taxon>
        <taxon>Embryophyta</taxon>
        <taxon>Tracheophyta</taxon>
        <taxon>Spermatophyta</taxon>
        <taxon>Magnoliopsida</taxon>
        <taxon>eudicotyledons</taxon>
        <taxon>Gunneridae</taxon>
        <taxon>Pentapetalae</taxon>
        <taxon>asterids</taxon>
        <taxon>Ericales</taxon>
        <taxon>Actinidiaceae</taxon>
        <taxon>Actinidia</taxon>
    </lineage>
</organism>
<comment type="subcellular location">
    <subcellularLocation>
        <location evidence="3">Membrane</location>
        <topology evidence="3">Single-pass type II membrane protein</topology>
    </subcellularLocation>
</comment>
<keyword evidence="1 3" id="KW-0489">Methyltransferase</keyword>
<evidence type="ECO:0000256" key="4">
    <source>
        <dbReference type="SAM" id="MobiDB-lite"/>
    </source>
</evidence>
<dbReference type="Pfam" id="PF03141">
    <property type="entry name" value="Methyltransf_29"/>
    <property type="match status" value="1"/>
</dbReference>
<gene>
    <name evidence="5" type="ORF">Acr_24g0014810</name>
</gene>
<evidence type="ECO:0000256" key="1">
    <source>
        <dbReference type="ARBA" id="ARBA00022603"/>
    </source>
</evidence>
<dbReference type="EC" id="2.1.1.-" evidence="3"/>
<dbReference type="GO" id="GO:0005768">
    <property type="term" value="C:endosome"/>
    <property type="evidence" value="ECO:0007669"/>
    <property type="project" value="TreeGrafter"/>
</dbReference>
<dbReference type="InterPro" id="IPR004159">
    <property type="entry name" value="Put_SAM_MeTrfase"/>
</dbReference>
<dbReference type="AlphaFoldDB" id="A0A7J0GX22"/>
<comment type="caution">
    <text evidence="5">The sequence shown here is derived from an EMBL/GenBank/DDBJ whole genome shotgun (WGS) entry which is preliminary data.</text>
</comment>
<feature type="compositionally biased region" description="Low complexity" evidence="4">
    <location>
        <begin position="1"/>
        <end position="20"/>
    </location>
</feature>
<feature type="compositionally biased region" description="Pro residues" evidence="4">
    <location>
        <begin position="33"/>
        <end position="56"/>
    </location>
</feature>
<name>A0A7J0GX22_9ERIC</name>
<protein>
    <recommendedName>
        <fullName evidence="3">Methyltransferase</fullName>
        <ecNumber evidence="3">2.1.1.-</ecNumber>
    </recommendedName>
</protein>
<dbReference type="OrthoDB" id="2013972at2759"/>